<feature type="transmembrane region" description="Helical" evidence="1">
    <location>
        <begin position="59"/>
        <end position="78"/>
    </location>
</feature>
<accession>A0A0J8GBN1</accession>
<protein>
    <submittedName>
        <fullName evidence="2">Uncharacterized protein</fullName>
    </submittedName>
</protein>
<evidence type="ECO:0000256" key="1">
    <source>
        <dbReference type="SAM" id="Phobius"/>
    </source>
</evidence>
<keyword evidence="1" id="KW-0472">Membrane</keyword>
<dbReference type="RefSeq" id="WP_007473134.1">
    <property type="nucleotide sequence ID" value="NZ_KQ130620.1"/>
</dbReference>
<dbReference type="Proteomes" id="UP000052258">
    <property type="component" value="Unassembled WGS sequence"/>
</dbReference>
<reference evidence="2 3" key="1">
    <citation type="journal article" date="2015" name="Genome Biol. Evol.">
        <title>Comparative Genomics of Listeria Sensu Lato: Genus-Wide Differences in Evolutionary Dynamics and the Progressive Gain of Complex, Potentially Pathogenicity-Related Traits through Lateral Gene Transfer.</title>
        <authorList>
            <person name="Chiara M."/>
            <person name="Caruso M."/>
            <person name="D'Erchia A.M."/>
            <person name="Manzari C."/>
            <person name="Fraccalvieri R."/>
            <person name="Goffredo E."/>
            <person name="Latorre L."/>
            <person name="Miccolupo A."/>
            <person name="Padalino I."/>
            <person name="Santagada G."/>
            <person name="Chiocco D."/>
            <person name="Pesole G."/>
            <person name="Horner D.S."/>
            <person name="Parisi A."/>
        </authorList>
    </citation>
    <scope>NUCLEOTIDE SEQUENCE [LARGE SCALE GENOMIC DNA]</scope>
    <source>
        <strain evidence="2 3">1991</strain>
    </source>
</reference>
<organism evidence="2 3">
    <name type="scientific">Listeria fleischmannii 1991</name>
    <dbReference type="NCBI Taxonomy" id="1430899"/>
    <lineage>
        <taxon>Bacteria</taxon>
        <taxon>Bacillati</taxon>
        <taxon>Bacillota</taxon>
        <taxon>Bacilli</taxon>
        <taxon>Bacillales</taxon>
        <taxon>Listeriaceae</taxon>
        <taxon>Listeria</taxon>
    </lineage>
</organism>
<dbReference type="AlphaFoldDB" id="A0A0J8GBN1"/>
<feature type="transmembrane region" description="Helical" evidence="1">
    <location>
        <begin position="35"/>
        <end position="52"/>
    </location>
</feature>
<feature type="transmembrane region" description="Helical" evidence="1">
    <location>
        <begin position="110"/>
        <end position="128"/>
    </location>
</feature>
<dbReference type="EMBL" id="AZHO01000032">
    <property type="protein sequence ID" value="KMT58243.1"/>
    <property type="molecule type" value="Genomic_DNA"/>
</dbReference>
<feature type="transmembrane region" description="Helical" evidence="1">
    <location>
        <begin position="84"/>
        <end position="103"/>
    </location>
</feature>
<keyword evidence="1" id="KW-1133">Transmembrane helix</keyword>
<sequence length="163" mass="17469">MSIKNYLSWNWTNAFLVFICAIPAIYVAIVTNLTAGLGMLIGLIPSAVMTLPAKRKKRVSILILGIAIGLAVFIGSALKVYFGVIGATLALGLFAYLSTVFAASKKGNPAIMFFIIPVIGIGLSITTIDAGVFMMVNMMSGSALAFIVSLFFQPENQRKEKQK</sequence>
<name>A0A0J8GBN1_9LIST</name>
<comment type="caution">
    <text evidence="2">The sequence shown here is derived from an EMBL/GenBank/DDBJ whole genome shotgun (WGS) entry which is preliminary data.</text>
</comment>
<feature type="transmembrane region" description="Helical" evidence="1">
    <location>
        <begin position="12"/>
        <end position="29"/>
    </location>
</feature>
<keyword evidence="1" id="KW-0812">Transmembrane</keyword>
<evidence type="ECO:0000313" key="2">
    <source>
        <dbReference type="EMBL" id="KMT58243.1"/>
    </source>
</evidence>
<proteinExistence type="predicted"/>
<gene>
    <name evidence="2" type="ORF">X560_2380</name>
</gene>
<evidence type="ECO:0000313" key="3">
    <source>
        <dbReference type="Proteomes" id="UP000052258"/>
    </source>
</evidence>
<keyword evidence="3" id="KW-1185">Reference proteome</keyword>
<dbReference type="PATRIC" id="fig|1430899.3.peg.2429"/>
<feature type="transmembrane region" description="Helical" evidence="1">
    <location>
        <begin position="134"/>
        <end position="152"/>
    </location>
</feature>